<dbReference type="Gene3D" id="1.25.40.550">
    <property type="entry name" value="Aar2, C-terminal domain-like"/>
    <property type="match status" value="1"/>
</dbReference>
<reference evidence="4 5" key="1">
    <citation type="journal article" date="2023" name="Elife">
        <title>Identification of key yeast species and microbe-microbe interactions impacting larval growth of Drosophila in the wild.</title>
        <authorList>
            <person name="Mure A."/>
            <person name="Sugiura Y."/>
            <person name="Maeda R."/>
            <person name="Honda K."/>
            <person name="Sakurai N."/>
            <person name="Takahashi Y."/>
            <person name="Watada M."/>
            <person name="Katoh T."/>
            <person name="Gotoh A."/>
            <person name="Gotoh Y."/>
            <person name="Taniguchi I."/>
            <person name="Nakamura K."/>
            <person name="Hayashi T."/>
            <person name="Katayama T."/>
            <person name="Uemura T."/>
            <person name="Hattori Y."/>
        </authorList>
    </citation>
    <scope>NUCLEOTIDE SEQUENCE [LARGE SCALE GENOMIC DNA]</scope>
    <source>
        <strain evidence="4 5">SC-9</strain>
    </source>
</reference>
<dbReference type="Pfam" id="PF20981">
    <property type="entry name" value="AAR2_1st"/>
    <property type="match status" value="1"/>
</dbReference>
<dbReference type="CDD" id="cd13778">
    <property type="entry name" value="Aar2_C"/>
    <property type="match status" value="1"/>
</dbReference>
<dbReference type="InterPro" id="IPR007946">
    <property type="entry name" value="AAR2"/>
</dbReference>
<evidence type="ECO:0000256" key="1">
    <source>
        <dbReference type="ARBA" id="ARBA00006281"/>
    </source>
</evidence>
<evidence type="ECO:0000313" key="4">
    <source>
        <dbReference type="EMBL" id="GMM35095.1"/>
    </source>
</evidence>
<dbReference type="Pfam" id="PF05282">
    <property type="entry name" value="AAR2"/>
    <property type="match status" value="1"/>
</dbReference>
<evidence type="ECO:0000259" key="3">
    <source>
        <dbReference type="Pfam" id="PF20981"/>
    </source>
</evidence>
<dbReference type="PANTHER" id="PTHR12689">
    <property type="entry name" value="A1 CISTRON SPLICING FACTOR AAR2-RELATED"/>
    <property type="match status" value="1"/>
</dbReference>
<organism evidence="4 5">
    <name type="scientific">Saccharomycopsis crataegensis</name>
    <dbReference type="NCBI Taxonomy" id="43959"/>
    <lineage>
        <taxon>Eukaryota</taxon>
        <taxon>Fungi</taxon>
        <taxon>Dikarya</taxon>
        <taxon>Ascomycota</taxon>
        <taxon>Saccharomycotina</taxon>
        <taxon>Saccharomycetes</taxon>
        <taxon>Saccharomycopsidaceae</taxon>
        <taxon>Saccharomycopsis</taxon>
    </lineage>
</organism>
<dbReference type="GeneID" id="90073074"/>
<name>A0AAV5QJF9_9ASCO</name>
<gene>
    <name evidence="4" type="ORF">DASC09_024200</name>
</gene>
<dbReference type="Gene3D" id="2.60.34.20">
    <property type="match status" value="1"/>
</dbReference>
<accession>A0AAV5QJF9</accession>
<dbReference type="CDD" id="cd13777">
    <property type="entry name" value="Aar2_N"/>
    <property type="match status" value="1"/>
</dbReference>
<comment type="similarity">
    <text evidence="1">Belongs to the AAR2 family.</text>
</comment>
<sequence>MSSSIPPLTTIYFTDLSFSSSGGDDPSSVPLIGIDSQTFNVNQTFRGMKLIPPGLHIIHFAQTSSSVKYGICLFTSRQLLLSRYNSQIEDFELRSVDDQQQFEMMTESLGHDYNFMVGYNSIMTDDRCVSWSVLTDHITASILDKVIVLPRGATKRLGWKVCTVTSSTEENKILLSELKRTTPDTDYSTLIDDSESLFNFPAIETKITYRPNATDSEKTTDCLDKSWYFENIVLSTSGFKHLQEFFGQFQFCYLMVWLFGNYAAARQYNNMLKVYSDSKQFISDKPTDLRKFLMLLEQQFTLISEEYFNFDTDMIDVRNVIGAIKSFQSIISELGDKKTYMKRSLNEDLMKVKNVLIDRFEDINEDSFEVPQDFEDNENYLKNLDGSLQYYIDEDDEDAPVVVTGIEWDEC</sequence>
<dbReference type="AlphaFoldDB" id="A0AAV5QJF9"/>
<comment type="caution">
    <text evidence="4">The sequence shown here is derived from an EMBL/GenBank/DDBJ whole genome shotgun (WGS) entry which is preliminary data.</text>
</comment>
<dbReference type="InterPro" id="IPR038516">
    <property type="entry name" value="AAR2_N_sf"/>
</dbReference>
<dbReference type="InterPro" id="IPR033647">
    <property type="entry name" value="Aar2_N"/>
</dbReference>
<dbReference type="InterPro" id="IPR033648">
    <property type="entry name" value="AAR2_C"/>
</dbReference>
<evidence type="ECO:0000313" key="5">
    <source>
        <dbReference type="Proteomes" id="UP001360560"/>
    </source>
</evidence>
<dbReference type="GO" id="GO:0000244">
    <property type="term" value="P:spliceosomal tri-snRNP complex assembly"/>
    <property type="evidence" value="ECO:0007669"/>
    <property type="project" value="TreeGrafter"/>
</dbReference>
<dbReference type="InterPro" id="IPR038514">
    <property type="entry name" value="AAR2_C_sf"/>
</dbReference>
<evidence type="ECO:0000259" key="2">
    <source>
        <dbReference type="Pfam" id="PF05282"/>
    </source>
</evidence>
<feature type="domain" description="AAR2 N-terminal" evidence="3">
    <location>
        <begin position="31"/>
        <end position="146"/>
    </location>
</feature>
<protein>
    <submittedName>
        <fullName evidence="4">U5 snRNP complex subunit</fullName>
    </submittedName>
</protein>
<dbReference type="PANTHER" id="PTHR12689:SF4">
    <property type="entry name" value="PROTEIN AAR2 HOMOLOG"/>
    <property type="match status" value="1"/>
</dbReference>
<dbReference type="RefSeq" id="XP_064852095.1">
    <property type="nucleotide sequence ID" value="XM_064996023.1"/>
</dbReference>
<dbReference type="Proteomes" id="UP001360560">
    <property type="component" value="Unassembled WGS sequence"/>
</dbReference>
<dbReference type="EMBL" id="BTFZ01000004">
    <property type="protein sequence ID" value="GMM35095.1"/>
    <property type="molecule type" value="Genomic_DNA"/>
</dbReference>
<proteinExistence type="inferred from homology"/>
<feature type="domain" description="AAR2 C-terminal" evidence="2">
    <location>
        <begin position="200"/>
        <end position="360"/>
    </location>
</feature>
<keyword evidence="5" id="KW-1185">Reference proteome</keyword>